<feature type="transmembrane region" description="Helical" evidence="1">
    <location>
        <begin position="406"/>
        <end position="425"/>
    </location>
</feature>
<keyword evidence="1" id="KW-0472">Membrane</keyword>
<dbReference type="Proteomes" id="UP000549052">
    <property type="component" value="Unassembled WGS sequence"/>
</dbReference>
<comment type="caution">
    <text evidence="2">The sequence shown here is derived from an EMBL/GenBank/DDBJ whole genome shotgun (WGS) entry which is preliminary data.</text>
</comment>
<evidence type="ECO:0000313" key="3">
    <source>
        <dbReference type="Proteomes" id="UP000549052"/>
    </source>
</evidence>
<feature type="transmembrane region" description="Helical" evidence="1">
    <location>
        <begin position="373"/>
        <end position="394"/>
    </location>
</feature>
<organism evidence="2 3">
    <name type="scientific">Phyllobacterium myrsinacearum</name>
    <dbReference type="NCBI Taxonomy" id="28101"/>
    <lineage>
        <taxon>Bacteria</taxon>
        <taxon>Pseudomonadati</taxon>
        <taxon>Pseudomonadota</taxon>
        <taxon>Alphaproteobacteria</taxon>
        <taxon>Hyphomicrobiales</taxon>
        <taxon>Phyllobacteriaceae</taxon>
        <taxon>Phyllobacterium</taxon>
    </lineage>
</organism>
<proteinExistence type="predicted"/>
<evidence type="ECO:0000313" key="2">
    <source>
        <dbReference type="EMBL" id="MBA8877078.1"/>
    </source>
</evidence>
<keyword evidence="3" id="KW-1185">Reference proteome</keyword>
<keyword evidence="1" id="KW-1133">Transmembrane helix</keyword>
<reference evidence="2 3" key="1">
    <citation type="submission" date="2020-07" db="EMBL/GenBank/DDBJ databases">
        <title>Genomic Encyclopedia of Type Strains, Phase IV (KMG-V): Genome sequencing to study the core and pangenomes of soil and plant-associated prokaryotes.</title>
        <authorList>
            <person name="Whitman W."/>
        </authorList>
    </citation>
    <scope>NUCLEOTIDE SEQUENCE [LARGE SCALE GENOMIC DNA]</scope>
    <source>
        <strain evidence="2 3">AN3</strain>
    </source>
</reference>
<accession>A0A839EFB7</accession>
<gene>
    <name evidence="2" type="ORF">FHW16_000760</name>
</gene>
<keyword evidence="1" id="KW-0812">Transmembrane</keyword>
<name>A0A839EFB7_9HYPH</name>
<evidence type="ECO:0000256" key="1">
    <source>
        <dbReference type="SAM" id="Phobius"/>
    </source>
</evidence>
<dbReference type="InterPro" id="IPR021830">
    <property type="entry name" value="DUF3422"/>
</dbReference>
<dbReference type="AlphaFoldDB" id="A0A839EFB7"/>
<sequence length="435" mass="48036">MKGKRLKTAAAFSNAASSPGVMGFPGHMERSVALGEVHARPYPLVDTPRLLIQLAFMTEGGSTVDHAVLAELSRSIGITPPARDARHHIMPWGNGTLRWERHTEFSTYLWEGPVPRAGQTAQHPFGEGFNPPGTVIDGVRLEIIRKDASAATLIEEFDPTSLCYSDIENGLASIVTDFRQDGDGMTRILILDNGLSPARAGALSQRVIEIETYRTLAMLGLPLAHSLSPRIRRIEDRLAGLTTEMRASDADNHKLLDELTSLAAELEADAASSLYRFGASRAYNGIVLERLAALHEEPVTGYETWAAFIQRRMAPAMRTCHSVSERQENLSEKLSRAATLLRTSVDVELERQNRDLLSSMNRRAQLQLRLQRTVEGLSVAAISYYVVGLFYYLAKGAEAYMPELHSSVVTAAFVPIAILAMWFLVKSIRKSHKDE</sequence>
<dbReference type="EMBL" id="JACGXN010000001">
    <property type="protein sequence ID" value="MBA8877078.1"/>
    <property type="molecule type" value="Genomic_DNA"/>
</dbReference>
<dbReference type="Pfam" id="PF11902">
    <property type="entry name" value="DUF3422"/>
    <property type="match status" value="1"/>
</dbReference>
<dbReference type="RefSeq" id="WP_246711615.1">
    <property type="nucleotide sequence ID" value="NZ_JACGXN010000001.1"/>
</dbReference>
<protein>
    <submittedName>
        <fullName evidence="2">Putative membrane-anchored protein</fullName>
    </submittedName>
</protein>